<feature type="domain" description="RING-type" evidence="10">
    <location>
        <begin position="380"/>
        <end position="584"/>
    </location>
</feature>
<name>A0A183V9K2_TOXCA</name>
<feature type="compositionally biased region" description="Polar residues" evidence="9">
    <location>
        <begin position="194"/>
        <end position="222"/>
    </location>
</feature>
<accession>A0A183V9K2</accession>
<evidence type="ECO:0000256" key="3">
    <source>
        <dbReference type="ARBA" id="ARBA00022679"/>
    </source>
</evidence>
<evidence type="ECO:0000256" key="4">
    <source>
        <dbReference type="ARBA" id="ARBA00022723"/>
    </source>
</evidence>
<dbReference type="InterPro" id="IPR002867">
    <property type="entry name" value="IBR_dom"/>
</dbReference>
<protein>
    <recommendedName>
        <fullName evidence="2">RBR-type E3 ubiquitin transferase</fullName>
        <ecNumber evidence="2">2.3.2.31</ecNumber>
    </recommendedName>
</protein>
<dbReference type="CDD" id="cd22584">
    <property type="entry name" value="Rcat_RBR_unk"/>
    <property type="match status" value="1"/>
</dbReference>
<sequence>LYKHGCRWHKRNKIHAVEFATVRDGEEIHKYANHANRYDFVKKQGAPRKGRKTRWSRNEIIYEPAMNWSSEIQLHVLYKTTTYDWDRRVRNKCDKKVAREKRKSRMGFVKKSDELKVVQPEDAYDESDYGNVEYDGEECLESSPVETRAILSEIAVVIGRTPQKRRHRTIKKCYPNLTAEYEHWLYSAPREQSESTGFSRSESEDSSGYETTAETNEGTGSRLSGPDPLPFFVVPISKLITLRSYVLSRFPSAETVKRFQPETFLTEVSNEVLPETSKSTEFSGFISIHMDDSCSEMDEQLVRLTLNSVTERQNNSVEDEMHLPTGSTTLCCNVAKILPRSIFSEADCLNESIVRKQIVKEWLATANMDLEVDEAGPSVPSNICKVCFGDDQDGFSLHCGHYFCAACWALNVQRHLSTGIVPIRCMSVGCGAMLEPDHALTFVPYDDCMRYERLLWNKLVMREGWMYCDDCGCVIRPRPSPLRSRSIVLCECGAAKCLACRNSFHAPMPCRIAQLYCDVLRSNGEEMERAISRQSLMLRRCPQCRSCCERTEGCNHMQCRCGFEFCYACGKRFDGSHYECENIVLERVLLFDVHGSATDEILQAIYEDSWEYREQRMPCSAAKLRRQLNKISSGFGAFADIYIAAMEVLELSEATLQFLKKTPNAVASVGRLEGGLCKRDDRISRMSNCIIRLKFAVERFRLAIGTKTTKTRIERLSSLIEASAKDLIANHHGSVWCSRHYRRKRSVDVV</sequence>
<dbReference type="GO" id="GO:0016567">
    <property type="term" value="P:protein ubiquitination"/>
    <property type="evidence" value="ECO:0007669"/>
    <property type="project" value="InterPro"/>
</dbReference>
<dbReference type="PANTHER" id="PTHR11685">
    <property type="entry name" value="RBR FAMILY RING FINGER AND IBR DOMAIN-CONTAINING"/>
    <property type="match status" value="1"/>
</dbReference>
<keyword evidence="11" id="KW-1185">Reference proteome</keyword>
<dbReference type="GO" id="GO:0061630">
    <property type="term" value="F:ubiquitin protein ligase activity"/>
    <property type="evidence" value="ECO:0007669"/>
    <property type="project" value="UniProtKB-EC"/>
</dbReference>
<dbReference type="GO" id="GO:0008270">
    <property type="term" value="F:zinc ion binding"/>
    <property type="evidence" value="ECO:0007669"/>
    <property type="project" value="UniProtKB-KW"/>
</dbReference>
<keyword evidence="7" id="KW-0833">Ubl conjugation pathway</keyword>
<evidence type="ECO:0000256" key="7">
    <source>
        <dbReference type="ARBA" id="ARBA00022786"/>
    </source>
</evidence>
<dbReference type="InterPro" id="IPR031127">
    <property type="entry name" value="E3_UB_ligase_RBR"/>
</dbReference>
<keyword evidence="5" id="KW-0677">Repeat</keyword>
<evidence type="ECO:0000256" key="2">
    <source>
        <dbReference type="ARBA" id="ARBA00012251"/>
    </source>
</evidence>
<proteinExistence type="predicted"/>
<evidence type="ECO:0000259" key="10">
    <source>
        <dbReference type="PROSITE" id="PS51873"/>
    </source>
</evidence>
<evidence type="ECO:0000256" key="5">
    <source>
        <dbReference type="ARBA" id="ARBA00022737"/>
    </source>
</evidence>
<keyword evidence="6" id="KW-0863">Zinc-finger</keyword>
<feature type="region of interest" description="Disordered" evidence="9">
    <location>
        <begin position="192"/>
        <end position="224"/>
    </location>
</feature>
<dbReference type="InterPro" id="IPR044066">
    <property type="entry name" value="TRIAD_supradom"/>
</dbReference>
<evidence type="ECO:0000256" key="9">
    <source>
        <dbReference type="SAM" id="MobiDB-lite"/>
    </source>
</evidence>
<dbReference type="EC" id="2.3.2.31" evidence="2"/>
<keyword evidence="4" id="KW-0479">Metal-binding</keyword>
<reference evidence="12" key="1">
    <citation type="submission" date="2016-06" db="UniProtKB">
        <authorList>
            <consortium name="WormBaseParasite"/>
        </authorList>
    </citation>
    <scope>IDENTIFICATION</scope>
</reference>
<evidence type="ECO:0000256" key="1">
    <source>
        <dbReference type="ARBA" id="ARBA00001798"/>
    </source>
</evidence>
<evidence type="ECO:0000256" key="8">
    <source>
        <dbReference type="ARBA" id="ARBA00022833"/>
    </source>
</evidence>
<organism evidence="11 12">
    <name type="scientific">Toxocara canis</name>
    <name type="common">Canine roundworm</name>
    <dbReference type="NCBI Taxonomy" id="6265"/>
    <lineage>
        <taxon>Eukaryota</taxon>
        <taxon>Metazoa</taxon>
        <taxon>Ecdysozoa</taxon>
        <taxon>Nematoda</taxon>
        <taxon>Chromadorea</taxon>
        <taxon>Rhabditida</taxon>
        <taxon>Spirurina</taxon>
        <taxon>Ascaridomorpha</taxon>
        <taxon>Ascaridoidea</taxon>
        <taxon>Toxocaridae</taxon>
        <taxon>Toxocara</taxon>
    </lineage>
</organism>
<evidence type="ECO:0000313" key="11">
    <source>
        <dbReference type="Proteomes" id="UP000050794"/>
    </source>
</evidence>
<evidence type="ECO:0000256" key="6">
    <source>
        <dbReference type="ARBA" id="ARBA00022771"/>
    </source>
</evidence>
<evidence type="ECO:0000313" key="12">
    <source>
        <dbReference type="WBParaSite" id="TCNE_0001742301-mRNA-1"/>
    </source>
</evidence>
<dbReference type="SMART" id="SM00647">
    <property type="entry name" value="IBR"/>
    <property type="match status" value="2"/>
</dbReference>
<keyword evidence="8" id="KW-0862">Zinc</keyword>
<keyword evidence="3" id="KW-0808">Transferase</keyword>
<dbReference type="Pfam" id="PF01485">
    <property type="entry name" value="IBR"/>
    <property type="match status" value="2"/>
</dbReference>
<dbReference type="AlphaFoldDB" id="A0A183V9K2"/>
<dbReference type="Proteomes" id="UP000050794">
    <property type="component" value="Unassembled WGS sequence"/>
</dbReference>
<dbReference type="SUPFAM" id="SSF57850">
    <property type="entry name" value="RING/U-box"/>
    <property type="match status" value="2"/>
</dbReference>
<dbReference type="PROSITE" id="PS51873">
    <property type="entry name" value="TRIAD"/>
    <property type="match status" value="1"/>
</dbReference>
<dbReference type="Gene3D" id="1.20.120.1750">
    <property type="match status" value="1"/>
</dbReference>
<comment type="catalytic activity">
    <reaction evidence="1">
        <text>[E2 ubiquitin-conjugating enzyme]-S-ubiquitinyl-L-cysteine + [acceptor protein]-L-lysine = [E2 ubiquitin-conjugating enzyme]-L-cysteine + [acceptor protein]-N(6)-ubiquitinyl-L-lysine.</text>
        <dbReference type="EC" id="2.3.2.31"/>
    </reaction>
</comment>
<dbReference type="WBParaSite" id="TCNE_0001742301-mRNA-1">
    <property type="protein sequence ID" value="TCNE_0001742301-mRNA-1"/>
    <property type="gene ID" value="TCNE_0001742301"/>
</dbReference>